<comment type="caution">
    <text evidence="1">The sequence shown here is derived from an EMBL/GenBank/DDBJ whole genome shotgun (WGS) entry which is preliminary data.</text>
</comment>
<gene>
    <name evidence="1" type="ORF">KC19_10G009800</name>
</gene>
<sequence>MSVPQATMVQVQGLASASSPFLTSKIVTVTDFHTAGSCRKHLGIKVTAAHEGFNLMGGVWLRPFRTMKVKTEENVKLEPRVVPDPPCLVCKGNGRVRCNRCSGRGRLNFKDQAMLPKGEWPQWCWDCRGCGMSYCTRCLGTGEKRGVIGFHFPDDDSSPNGISDGTQN</sequence>
<dbReference type="PANTHER" id="PTHR15852">
    <property type="entry name" value="PLASTID TRANSCRIPTIONALLY ACTIVE PROTEIN"/>
    <property type="match status" value="1"/>
</dbReference>
<name>A0A8T0GHV9_CERPU</name>
<keyword evidence="2" id="KW-1185">Reference proteome</keyword>
<organism evidence="1 2">
    <name type="scientific">Ceratodon purpureus</name>
    <name type="common">Fire moss</name>
    <name type="synonym">Dicranum purpureum</name>
    <dbReference type="NCBI Taxonomy" id="3225"/>
    <lineage>
        <taxon>Eukaryota</taxon>
        <taxon>Viridiplantae</taxon>
        <taxon>Streptophyta</taxon>
        <taxon>Embryophyta</taxon>
        <taxon>Bryophyta</taxon>
        <taxon>Bryophytina</taxon>
        <taxon>Bryopsida</taxon>
        <taxon>Dicranidae</taxon>
        <taxon>Pseudoditrichales</taxon>
        <taxon>Ditrichaceae</taxon>
        <taxon>Ceratodon</taxon>
    </lineage>
</organism>
<protein>
    <submittedName>
        <fullName evidence="1">Uncharacterized protein</fullName>
    </submittedName>
</protein>
<proteinExistence type="predicted"/>
<evidence type="ECO:0000313" key="1">
    <source>
        <dbReference type="EMBL" id="KAG0558175.1"/>
    </source>
</evidence>
<dbReference type="PANTHER" id="PTHR15852:SF54">
    <property type="entry name" value="PROTEIN SSUH2 HOMOLOG"/>
    <property type="match status" value="1"/>
</dbReference>
<evidence type="ECO:0000313" key="2">
    <source>
        <dbReference type="Proteomes" id="UP000822688"/>
    </source>
</evidence>
<dbReference type="InterPro" id="IPR036410">
    <property type="entry name" value="HSP_DnaJ_Cys-rich_dom_sf"/>
</dbReference>
<dbReference type="SUPFAM" id="SSF57938">
    <property type="entry name" value="DnaJ/Hsp40 cysteine-rich domain"/>
    <property type="match status" value="1"/>
</dbReference>
<dbReference type="Proteomes" id="UP000822688">
    <property type="component" value="Chromosome 10"/>
</dbReference>
<accession>A0A8T0GHV9</accession>
<reference evidence="1" key="1">
    <citation type="submission" date="2020-06" db="EMBL/GenBank/DDBJ databases">
        <title>WGS assembly of Ceratodon purpureus strain R40.</title>
        <authorList>
            <person name="Carey S.B."/>
            <person name="Jenkins J."/>
            <person name="Shu S."/>
            <person name="Lovell J.T."/>
            <person name="Sreedasyam A."/>
            <person name="Maumus F."/>
            <person name="Tiley G.P."/>
            <person name="Fernandez-Pozo N."/>
            <person name="Barry K."/>
            <person name="Chen C."/>
            <person name="Wang M."/>
            <person name="Lipzen A."/>
            <person name="Daum C."/>
            <person name="Saski C.A."/>
            <person name="Payton A.C."/>
            <person name="Mcbreen J.C."/>
            <person name="Conrad R.E."/>
            <person name="Kollar L.M."/>
            <person name="Olsson S."/>
            <person name="Huttunen S."/>
            <person name="Landis J.B."/>
            <person name="Wickett N.J."/>
            <person name="Johnson M.G."/>
            <person name="Rensing S.A."/>
            <person name="Grimwood J."/>
            <person name="Schmutz J."/>
            <person name="Mcdaniel S.F."/>
        </authorList>
    </citation>
    <scope>NUCLEOTIDE SEQUENCE</scope>
    <source>
        <strain evidence="1">R40</strain>
    </source>
</reference>
<dbReference type="OrthoDB" id="3355217at2759"/>
<dbReference type="AlphaFoldDB" id="A0A8T0GHV9"/>
<dbReference type="EMBL" id="CM026431">
    <property type="protein sequence ID" value="KAG0558175.1"/>
    <property type="molecule type" value="Genomic_DNA"/>
</dbReference>